<sequence>MIMATMTLAGVRMKKNSRIRQASGKPDKSWDSFFQSFIYDRIGPPLQNALNLTALFVFLYGIQKLELPHLTFLMEFARLIIAHP</sequence>
<evidence type="ECO:0000313" key="1">
    <source>
        <dbReference type="EMBL" id="TVO58898.1"/>
    </source>
</evidence>
<organism evidence="1 2">
    <name type="scientific">Denitromonas halophila</name>
    <dbReference type="NCBI Taxonomy" id="1629404"/>
    <lineage>
        <taxon>Bacteria</taxon>
        <taxon>Pseudomonadati</taxon>
        <taxon>Pseudomonadota</taxon>
        <taxon>Betaproteobacteria</taxon>
        <taxon>Rhodocyclales</taxon>
        <taxon>Zoogloeaceae</taxon>
        <taxon>Denitromonas</taxon>
    </lineage>
</organism>
<comment type="caution">
    <text evidence="1">The sequence shown here is derived from an EMBL/GenBank/DDBJ whole genome shotgun (WGS) entry which is preliminary data.</text>
</comment>
<keyword evidence="2" id="KW-1185">Reference proteome</keyword>
<gene>
    <name evidence="1" type="ORF">FHP91_04355</name>
</gene>
<dbReference type="AlphaFoldDB" id="A0A557R161"/>
<name>A0A557R161_9RHOO</name>
<dbReference type="EMBL" id="VMNK01000003">
    <property type="protein sequence ID" value="TVO58898.1"/>
    <property type="molecule type" value="Genomic_DNA"/>
</dbReference>
<protein>
    <submittedName>
        <fullName evidence="1">Uncharacterized protein</fullName>
    </submittedName>
</protein>
<dbReference type="Proteomes" id="UP000319502">
    <property type="component" value="Unassembled WGS sequence"/>
</dbReference>
<evidence type="ECO:0000313" key="2">
    <source>
        <dbReference type="Proteomes" id="UP000319502"/>
    </source>
</evidence>
<proteinExistence type="predicted"/>
<dbReference type="RefSeq" id="WP_144308415.1">
    <property type="nucleotide sequence ID" value="NZ_VMNK01000003.1"/>
</dbReference>
<reference evidence="1 2" key="1">
    <citation type="submission" date="2019-07" db="EMBL/GenBank/DDBJ databases">
        <title>The pathways for chlorine oxyanion respiration interact through the shared metabolite chlorate.</title>
        <authorList>
            <person name="Barnum T.P."/>
            <person name="Cheng Y."/>
            <person name="Hill K.A."/>
            <person name="Lucas L.N."/>
            <person name="Carlson H.K."/>
            <person name="Coates J.D."/>
        </authorList>
    </citation>
    <scope>NUCLEOTIDE SEQUENCE [LARGE SCALE GENOMIC DNA]</scope>
    <source>
        <strain evidence="1 2">SFB-3</strain>
    </source>
</reference>
<accession>A0A557R161</accession>